<evidence type="ECO:0000313" key="5">
    <source>
        <dbReference type="EMBL" id="CRI14416.1"/>
    </source>
</evidence>
<dbReference type="Pfam" id="PF01546">
    <property type="entry name" value="Peptidase_M20"/>
    <property type="match status" value="1"/>
</dbReference>
<dbReference type="InterPro" id="IPR002933">
    <property type="entry name" value="Peptidase_M20"/>
</dbReference>
<dbReference type="PANTHER" id="PTHR11014:SF63">
    <property type="entry name" value="METALLOPEPTIDASE, PUTATIVE (AFU_ORTHOLOGUE AFUA_6G09600)-RELATED"/>
    <property type="match status" value="1"/>
</dbReference>
<dbReference type="EMBL" id="CVOU01000006">
    <property type="protein sequence ID" value="CRI14416.1"/>
    <property type="molecule type" value="Genomic_DNA"/>
</dbReference>
<dbReference type="GO" id="GO:0016787">
    <property type="term" value="F:hydrolase activity"/>
    <property type="evidence" value="ECO:0007669"/>
    <property type="project" value="UniProtKB-KW"/>
</dbReference>
<dbReference type="Gene3D" id="3.30.70.360">
    <property type="match status" value="1"/>
</dbReference>
<protein>
    <submittedName>
        <fullName evidence="5">Uncharacterized hydrolase YtnL</fullName>
        <ecNumber evidence="5">3.-.-.-</ecNumber>
    </submittedName>
</protein>
<accession>A0A7U7JR47</accession>
<keyword evidence="2 5" id="KW-0378">Hydrolase</keyword>
<keyword evidence="3" id="KW-0479">Metal-binding</keyword>
<dbReference type="InterPro" id="IPR017439">
    <property type="entry name" value="Amidohydrolase"/>
</dbReference>
<dbReference type="InterPro" id="IPR036264">
    <property type="entry name" value="Bact_exopeptidase_dim_dom"/>
</dbReference>
<keyword evidence="3" id="KW-0464">Manganese</keyword>
<dbReference type="AlphaFoldDB" id="A0A7U7JR47"/>
<evidence type="ECO:0000256" key="2">
    <source>
        <dbReference type="ARBA" id="ARBA00022801"/>
    </source>
</evidence>
<evidence type="ECO:0000313" key="6">
    <source>
        <dbReference type="Proteomes" id="UP000236509"/>
    </source>
</evidence>
<dbReference type="SUPFAM" id="SSF55031">
    <property type="entry name" value="Bacterial exopeptidase dimerisation domain"/>
    <property type="match status" value="1"/>
</dbReference>
<proteinExistence type="inferred from homology"/>
<feature type="binding site" evidence="3">
    <location>
        <position position="346"/>
    </location>
    <ligand>
        <name>Mn(2+)</name>
        <dbReference type="ChEBI" id="CHEBI:29035"/>
        <label>2</label>
    </ligand>
</feature>
<feature type="binding site" evidence="3">
    <location>
        <position position="153"/>
    </location>
    <ligand>
        <name>Mn(2+)</name>
        <dbReference type="ChEBI" id="CHEBI:29035"/>
        <label>2</label>
    </ligand>
</feature>
<feature type="domain" description="Peptidase M20 dimerisation" evidence="4">
    <location>
        <begin position="177"/>
        <end position="271"/>
    </location>
</feature>
<feature type="binding site" evidence="3">
    <location>
        <position position="93"/>
    </location>
    <ligand>
        <name>Mn(2+)</name>
        <dbReference type="ChEBI" id="CHEBI:29035"/>
        <label>2</label>
    </ligand>
</feature>
<evidence type="ECO:0000256" key="3">
    <source>
        <dbReference type="PIRSR" id="PIRSR005962-1"/>
    </source>
</evidence>
<evidence type="ECO:0000256" key="1">
    <source>
        <dbReference type="ARBA" id="ARBA00006153"/>
    </source>
</evidence>
<dbReference type="Gene3D" id="3.40.630.10">
    <property type="entry name" value="Zn peptidases"/>
    <property type="match status" value="1"/>
</dbReference>
<comment type="similarity">
    <text evidence="1">Belongs to the peptidase M20 family.</text>
</comment>
<dbReference type="InterPro" id="IPR011650">
    <property type="entry name" value="Peptidase_M20_dimer"/>
</dbReference>
<dbReference type="EC" id="3.-.-.-" evidence="5"/>
<dbReference type="FunFam" id="3.30.70.360:FF:000014">
    <property type="entry name" value="N-acyl-L-amino acid amidohydrolase"/>
    <property type="match status" value="1"/>
</dbReference>
<dbReference type="GO" id="GO:0046872">
    <property type="term" value="F:metal ion binding"/>
    <property type="evidence" value="ECO:0007669"/>
    <property type="project" value="UniProtKB-KW"/>
</dbReference>
<sequence length="372" mass="41526">MMGANNRVIEWRRYFHQYPELSEQEFNTTQKIKDILTEHHITVLDLPLKTGLVAEIGQGSSCVAIRADIDALPIQELVNQDFKSENEGVMHACGHDIHMASVLAAAIKLKDIEDALNGRVKFIFQPAEELGYGAFKIIETHVLDDVQAVLGFHNNPSHPTDTFAIKTGAITSAVDRFEFHIKGIGGHAAKPEQCNDPVIVLAQLINSIQSIVSRNLSAFDEAVVTIGQVSCGNTWNVIADHAYVQGTVRSFVPEVRELIEQRLHDIADGLSKAYNMTINLNYTKLPGAVINDETLTHKAIEVAQQVGYKVEMMHQPLTIGEDFSGYSKYYPSVFALIGSNSEYDLHHPKYEPDEVILEKVPEYFVEFVKRLL</sequence>
<keyword evidence="6" id="KW-1185">Reference proteome</keyword>
<dbReference type="NCBIfam" id="TIGR01891">
    <property type="entry name" value="amidohydrolases"/>
    <property type="match status" value="1"/>
</dbReference>
<feature type="binding site" evidence="3">
    <location>
        <position position="95"/>
    </location>
    <ligand>
        <name>Mn(2+)</name>
        <dbReference type="ChEBI" id="CHEBI:29035"/>
        <label>2</label>
    </ligand>
</feature>
<dbReference type="PIRSF" id="PIRSF005962">
    <property type="entry name" value="Pept_M20D_amidohydro"/>
    <property type="match status" value="1"/>
</dbReference>
<evidence type="ECO:0000259" key="4">
    <source>
        <dbReference type="Pfam" id="PF07687"/>
    </source>
</evidence>
<gene>
    <name evidence="5" type="primary">ytnL</name>
    <name evidence="5" type="ORF">BN1326_140125</name>
</gene>
<name>A0A7U7JR47_9STAP</name>
<organism evidence="5 6">
    <name type="scientific">Staphylococcus argenteus</name>
    <dbReference type="NCBI Taxonomy" id="985002"/>
    <lineage>
        <taxon>Bacteria</taxon>
        <taxon>Bacillati</taxon>
        <taxon>Bacillota</taxon>
        <taxon>Bacilli</taxon>
        <taxon>Bacillales</taxon>
        <taxon>Staphylococcaceae</taxon>
        <taxon>Staphylococcus</taxon>
    </lineage>
</organism>
<reference evidence="5 6" key="1">
    <citation type="submission" date="2015-04" db="EMBL/GenBank/DDBJ databases">
        <authorList>
            <person name="Cao L."/>
            <person name="Gao C.H."/>
        </authorList>
    </citation>
    <scope>NUCLEOTIDE SEQUENCE [LARGE SCALE GENOMIC DNA]</scope>
    <source>
        <strain evidence="5 6">SH3</strain>
    </source>
</reference>
<dbReference type="SUPFAM" id="SSF53187">
    <property type="entry name" value="Zn-dependent exopeptidases"/>
    <property type="match status" value="1"/>
</dbReference>
<comment type="cofactor">
    <cofactor evidence="3">
        <name>Mn(2+)</name>
        <dbReference type="ChEBI" id="CHEBI:29035"/>
    </cofactor>
    <text evidence="3">The Mn(2+) ion enhances activity.</text>
</comment>
<dbReference type="Pfam" id="PF07687">
    <property type="entry name" value="M20_dimer"/>
    <property type="match status" value="1"/>
</dbReference>
<dbReference type="PANTHER" id="PTHR11014">
    <property type="entry name" value="PEPTIDASE M20 FAMILY MEMBER"/>
    <property type="match status" value="1"/>
</dbReference>
<comment type="caution">
    <text evidence="5">The sequence shown here is derived from an EMBL/GenBank/DDBJ whole genome shotgun (WGS) entry which is preliminary data.</text>
</comment>
<dbReference type="Proteomes" id="UP000236509">
    <property type="component" value="Unassembled WGS sequence"/>
</dbReference>
<feature type="binding site" evidence="3">
    <location>
        <position position="129"/>
    </location>
    <ligand>
        <name>Mn(2+)</name>
        <dbReference type="ChEBI" id="CHEBI:29035"/>
        <label>2</label>
    </ligand>
</feature>